<dbReference type="eggNOG" id="ENOG502ZBVN">
    <property type="taxonomic scope" value="Bacteria"/>
</dbReference>
<dbReference type="EMBL" id="AFCE01000159">
    <property type="protein sequence ID" value="EGL81889.1"/>
    <property type="molecule type" value="Genomic_DNA"/>
</dbReference>
<dbReference type="AlphaFoldDB" id="F5L9P0"/>
<dbReference type="Pfam" id="PF06491">
    <property type="entry name" value="Disulph_isomer"/>
    <property type="match status" value="1"/>
</dbReference>
<evidence type="ECO:0000313" key="5">
    <source>
        <dbReference type="Proteomes" id="UP000825179"/>
    </source>
</evidence>
<reference evidence="3" key="3">
    <citation type="submission" date="2021-08" db="EMBL/GenBank/DDBJ databases">
        <authorList>
            <person name="de Jong S."/>
            <person name="van den Broek M."/>
            <person name="Merkel A."/>
            <person name="de la Torre Cortes P."/>
            <person name="Kalamorz F."/>
            <person name="Cook G."/>
            <person name="van Loosdrecht M."/>
            <person name="McMillan D."/>
        </authorList>
    </citation>
    <scope>NUCLEOTIDE SEQUENCE</scope>
    <source>
        <strain evidence="3">TA2.A1</strain>
    </source>
</reference>
<dbReference type="PANTHER" id="PTHR40052">
    <property type="entry name" value="UPF0403 PROTEIN YQIW-RELATED"/>
    <property type="match status" value="1"/>
</dbReference>
<reference evidence="3 5" key="2">
    <citation type="journal article" date="2020" name="Extremophiles">
        <title>Genomic analysis of Caldalkalibacillus thermarum TA2.A1 reveals aerobic alkaliphilic metabolism and evolutionary hallmarks linking alkaliphilic bacteria and plant life.</title>
        <authorList>
            <person name="de Jong S.I."/>
            <person name="van den Broek M.A."/>
            <person name="Merkel A.Y."/>
            <person name="de la Torre Cortes P."/>
            <person name="Kalamorz F."/>
            <person name="Cook G.M."/>
            <person name="van Loosdrecht M.C.M."/>
            <person name="McMillan D.G.G."/>
        </authorList>
    </citation>
    <scope>NUCLEOTIDE SEQUENCE [LARGE SCALE GENOMIC DNA]</scope>
    <source>
        <strain evidence="3 5">TA2.A1</strain>
    </source>
</reference>
<dbReference type="NCBIfam" id="TIGR04191">
    <property type="entry name" value="YphP_YqiW"/>
    <property type="match status" value="1"/>
</dbReference>
<dbReference type="OrthoDB" id="9793981at2"/>
<proteinExistence type="inferred from homology"/>
<keyword evidence="5" id="KW-1185">Reference proteome</keyword>
<sequence length="145" mass="16205">MNMFFQNQMDLMIRPMREELTRHGFVELKTPEEVDEAFRSAKGVALVVVNSVCGCAAGLARPAAVQSLNYDKKPDHLFTVFAGQDKEATARAREYFEGYPPSSPSFAVLKDGKIVGMVQRHEIEDSDMESIIAKLHALYDKAHEA</sequence>
<protein>
    <submittedName>
        <fullName evidence="3">BrxA/BrxB family bacilliredoxin</fullName>
    </submittedName>
</protein>
<gene>
    <name evidence="2" type="ORF">CathTA2_2545</name>
    <name evidence="3" type="ORF">HUR95_11385</name>
</gene>
<accession>F5L9P0</accession>
<dbReference type="Proteomes" id="UP000010716">
    <property type="component" value="Unassembled WGS sequence"/>
</dbReference>
<dbReference type="RefSeq" id="WP_007505939.1">
    <property type="nucleotide sequence ID" value="NZ_AFCE01000159.1"/>
</dbReference>
<dbReference type="KEGG" id="cthu:HUR95_11385"/>
<dbReference type="Proteomes" id="UP000825179">
    <property type="component" value="Chromosome"/>
</dbReference>
<dbReference type="PANTHER" id="PTHR40052:SF2">
    <property type="entry name" value="BACILLIREDOXIN BRXA"/>
    <property type="match status" value="1"/>
</dbReference>
<evidence type="ECO:0000313" key="2">
    <source>
        <dbReference type="EMBL" id="EGL81889.1"/>
    </source>
</evidence>
<evidence type="ECO:0000313" key="4">
    <source>
        <dbReference type="Proteomes" id="UP000010716"/>
    </source>
</evidence>
<reference evidence="2 4" key="1">
    <citation type="journal article" date="2011" name="J. Bacteriol.">
        <title>Draft genome sequence of the thermoalkaliphilic Caldalkalibacillus thermarum strain TA2.A1.</title>
        <authorList>
            <person name="Kalamorz F."/>
            <person name="Keis S."/>
            <person name="McMillan D.G."/>
            <person name="Olsson K."/>
            <person name="Stanton J.A."/>
            <person name="Stockwell P."/>
            <person name="Black M.A."/>
            <person name="Klingeman D.M."/>
            <person name="Land M.L."/>
            <person name="Han C.S."/>
            <person name="Martin S.L."/>
            <person name="Becher S.A."/>
            <person name="Peddie C.J."/>
            <person name="Morgan H.W."/>
            <person name="Matthies D."/>
            <person name="Preiss L."/>
            <person name="Meier T."/>
            <person name="Brown S.D."/>
            <person name="Cook G.M."/>
        </authorList>
    </citation>
    <scope>NUCLEOTIDE SEQUENCE [LARGE SCALE GENOMIC DNA]</scope>
    <source>
        <strain evidence="2 4">TA2.A1</strain>
    </source>
</reference>
<evidence type="ECO:0000313" key="3">
    <source>
        <dbReference type="EMBL" id="QZT32934.1"/>
    </source>
</evidence>
<dbReference type="EMBL" id="CP082237">
    <property type="protein sequence ID" value="QZT32934.1"/>
    <property type="molecule type" value="Genomic_DNA"/>
</dbReference>
<dbReference type="InterPro" id="IPR009474">
    <property type="entry name" value="BrxB/BrxA"/>
</dbReference>
<name>F5L9P0_CALTT</name>
<organism evidence="2 4">
    <name type="scientific">Caldalkalibacillus thermarum (strain TA2.A1)</name>
    <dbReference type="NCBI Taxonomy" id="986075"/>
    <lineage>
        <taxon>Bacteria</taxon>
        <taxon>Bacillati</taxon>
        <taxon>Bacillota</taxon>
        <taxon>Bacilli</taxon>
        <taxon>Bacillales</taxon>
        <taxon>Bacillaceae</taxon>
        <taxon>Caldalkalibacillus</taxon>
    </lineage>
</organism>
<comment type="similarity">
    <text evidence="1">Belongs to the bacilliredoxin family.</text>
</comment>
<evidence type="ECO:0000256" key="1">
    <source>
        <dbReference type="ARBA" id="ARBA00038305"/>
    </source>
</evidence>
<dbReference type="Gene3D" id="3.40.30.10">
    <property type="entry name" value="Glutaredoxin"/>
    <property type="match status" value="1"/>
</dbReference>